<evidence type="ECO:0000256" key="4">
    <source>
        <dbReference type="ARBA" id="ARBA00022490"/>
    </source>
</evidence>
<dbReference type="Pfam" id="PF03937">
    <property type="entry name" value="Sdh5"/>
    <property type="match status" value="1"/>
</dbReference>
<sequence length="98" mass="11737">MRARFDYMAAMLDDPTTKRLRWRAHHRGTKEADRMIGGFFDRHHQQWDAQEKALFETLLEEQDVDIMAWAIGTQPVPERFQGEMMIAMQRLDYLPIDR</sequence>
<dbReference type="InterPro" id="IPR005631">
    <property type="entry name" value="SDH"/>
</dbReference>
<comment type="caution">
    <text evidence="6">The sequence shown here is derived from an EMBL/GenBank/DDBJ whole genome shotgun (WGS) entry which is preliminary data.</text>
</comment>
<dbReference type="SUPFAM" id="SSF109910">
    <property type="entry name" value="YgfY-like"/>
    <property type="match status" value="1"/>
</dbReference>
<evidence type="ECO:0000313" key="6">
    <source>
        <dbReference type="EMBL" id="GAA4009575.1"/>
    </source>
</evidence>
<keyword evidence="4" id="KW-0963">Cytoplasm</keyword>
<comment type="similarity">
    <text evidence="2">Belongs to the SdhE FAD assembly factor family.</text>
</comment>
<evidence type="ECO:0000313" key="7">
    <source>
        <dbReference type="Proteomes" id="UP001501310"/>
    </source>
</evidence>
<reference evidence="7" key="1">
    <citation type="journal article" date="2019" name="Int. J. Syst. Evol. Microbiol.">
        <title>The Global Catalogue of Microorganisms (GCM) 10K type strain sequencing project: providing services to taxonomists for standard genome sequencing and annotation.</title>
        <authorList>
            <consortium name="The Broad Institute Genomics Platform"/>
            <consortium name="The Broad Institute Genome Sequencing Center for Infectious Disease"/>
            <person name="Wu L."/>
            <person name="Ma J."/>
        </authorList>
    </citation>
    <scope>NUCLEOTIDE SEQUENCE [LARGE SCALE GENOMIC DNA]</scope>
    <source>
        <strain evidence="7">JCM 16603</strain>
    </source>
</reference>
<protein>
    <recommendedName>
        <fullName evidence="3">FAD assembly factor SdhE</fullName>
    </recommendedName>
</protein>
<name>A0ABP7SC92_9SPHN</name>
<dbReference type="Proteomes" id="UP001501310">
    <property type="component" value="Unassembled WGS sequence"/>
</dbReference>
<evidence type="ECO:0000256" key="5">
    <source>
        <dbReference type="ARBA" id="ARBA00023186"/>
    </source>
</evidence>
<dbReference type="PANTHER" id="PTHR39585:SF1">
    <property type="entry name" value="FAD ASSEMBLY FACTOR SDHE"/>
    <property type="match status" value="1"/>
</dbReference>
<dbReference type="PANTHER" id="PTHR39585">
    <property type="entry name" value="FAD ASSEMBLY FACTOR SDHE"/>
    <property type="match status" value="1"/>
</dbReference>
<accession>A0ABP7SC92</accession>
<dbReference type="EMBL" id="BAAAZD010000002">
    <property type="protein sequence ID" value="GAA4009575.1"/>
    <property type="molecule type" value="Genomic_DNA"/>
</dbReference>
<dbReference type="Gene3D" id="1.10.150.250">
    <property type="entry name" value="Flavinator of succinate dehydrogenase"/>
    <property type="match status" value="1"/>
</dbReference>
<gene>
    <name evidence="6" type="ORF">GCM10022211_24710</name>
</gene>
<organism evidence="6 7">
    <name type="scientific">Sphingomonas humi</name>
    <dbReference type="NCBI Taxonomy" id="335630"/>
    <lineage>
        <taxon>Bacteria</taxon>
        <taxon>Pseudomonadati</taxon>
        <taxon>Pseudomonadota</taxon>
        <taxon>Alphaproteobacteria</taxon>
        <taxon>Sphingomonadales</taxon>
        <taxon>Sphingomonadaceae</taxon>
        <taxon>Sphingomonas</taxon>
    </lineage>
</organism>
<dbReference type="RefSeq" id="WP_344710771.1">
    <property type="nucleotide sequence ID" value="NZ_BAAAZD010000002.1"/>
</dbReference>
<keyword evidence="5" id="KW-0143">Chaperone</keyword>
<comment type="subcellular location">
    <subcellularLocation>
        <location evidence="1">Cytoplasm</location>
    </subcellularLocation>
</comment>
<evidence type="ECO:0000256" key="1">
    <source>
        <dbReference type="ARBA" id="ARBA00004496"/>
    </source>
</evidence>
<dbReference type="InterPro" id="IPR036714">
    <property type="entry name" value="SDH_sf"/>
</dbReference>
<evidence type="ECO:0000256" key="2">
    <source>
        <dbReference type="ARBA" id="ARBA00008571"/>
    </source>
</evidence>
<keyword evidence="7" id="KW-1185">Reference proteome</keyword>
<dbReference type="InterPro" id="IPR050531">
    <property type="entry name" value="SdhE_FAD_assembly_factor"/>
</dbReference>
<evidence type="ECO:0000256" key="3">
    <source>
        <dbReference type="ARBA" id="ARBA00019418"/>
    </source>
</evidence>
<proteinExistence type="inferred from homology"/>